<feature type="transmembrane region" description="Helical" evidence="2">
    <location>
        <begin position="47"/>
        <end position="65"/>
    </location>
</feature>
<keyword evidence="2" id="KW-0472">Membrane</keyword>
<keyword evidence="5" id="KW-1185">Reference proteome</keyword>
<dbReference type="PANTHER" id="PTHR46038">
    <property type="entry name" value="EXPRESSED PROTEIN-RELATED"/>
    <property type="match status" value="1"/>
</dbReference>
<feature type="compositionally biased region" description="Polar residues" evidence="1">
    <location>
        <begin position="88"/>
        <end position="98"/>
    </location>
</feature>
<dbReference type="InterPro" id="IPR044821">
    <property type="entry name" value="At1g28695/At4g15970-like"/>
</dbReference>
<keyword evidence="2" id="KW-1133">Transmembrane helix</keyword>
<evidence type="ECO:0000256" key="2">
    <source>
        <dbReference type="SAM" id="Phobius"/>
    </source>
</evidence>
<organism evidence="4 5">
    <name type="scientific">Salix udensis</name>
    <dbReference type="NCBI Taxonomy" id="889485"/>
    <lineage>
        <taxon>Eukaryota</taxon>
        <taxon>Viridiplantae</taxon>
        <taxon>Streptophyta</taxon>
        <taxon>Embryophyta</taxon>
        <taxon>Tracheophyta</taxon>
        <taxon>Spermatophyta</taxon>
        <taxon>Magnoliopsida</taxon>
        <taxon>eudicotyledons</taxon>
        <taxon>Gunneridae</taxon>
        <taxon>Pentapetalae</taxon>
        <taxon>rosids</taxon>
        <taxon>fabids</taxon>
        <taxon>Malpighiales</taxon>
        <taxon>Salicaceae</taxon>
        <taxon>Saliceae</taxon>
        <taxon>Salix</taxon>
    </lineage>
</organism>
<dbReference type="Proteomes" id="UP001162972">
    <property type="component" value="Chromosome 10"/>
</dbReference>
<name>A0AAD6KXR4_9ROSI</name>
<keyword evidence="2" id="KW-0812">Transmembrane</keyword>
<evidence type="ECO:0000259" key="3">
    <source>
        <dbReference type="Pfam" id="PF03407"/>
    </source>
</evidence>
<feature type="domain" description="Nucleotide-diphospho-sugar transferase" evidence="3">
    <location>
        <begin position="169"/>
        <end position="367"/>
    </location>
</feature>
<evidence type="ECO:0000313" key="5">
    <source>
        <dbReference type="Proteomes" id="UP001162972"/>
    </source>
</evidence>
<dbReference type="EMBL" id="JAPFFJ010000003">
    <property type="protein sequence ID" value="KAJ6431601.1"/>
    <property type="molecule type" value="Genomic_DNA"/>
</dbReference>
<sequence>MNTAPLFRPQTTTRRKLPVPTRLLRTRFNPSFPASTSMFSESTFPRAVLVLVAISISALILYGAADSLRFNSSSSGYPFNIFPSHRYSNNSGSSNSDPKLSINDDDGGGGGGGGDGDGDDYKLEKVLKEAAMEDKTVIIATLNEAWAAPNTIIDLFLESFRTGQGTRRLLNHLVIVALDRKAYRRCMEFHAHCFALVTEGLDFHDEAYFMTPAYLEMMWRRIDLLRSVLQMGYNFVFTDADIMWFRDPFPRFYLDADFQIACDHFLGNSSDVQNRPNGGFNYVKSNNRTIEFYKFWYSSRETYPGYHDQDVLNFIKFDPFIEDLGLKMRFLDTAFFGGLCEPSKDLNLVCTMHANCCYGLDSKLHDLRIMLQDWKFFLSLPPTLKRSSSMLWRVPQNCSLNSLRRYDSSEKSDQQSLQH</sequence>
<evidence type="ECO:0000256" key="1">
    <source>
        <dbReference type="SAM" id="MobiDB-lite"/>
    </source>
</evidence>
<reference evidence="4 5" key="2">
    <citation type="journal article" date="2023" name="Int. J. Mol. Sci.">
        <title>De Novo Assembly and Annotation of 11 Diverse Shrub Willow (Salix) Genomes Reveals Novel Gene Organization in Sex-Linked Regions.</title>
        <authorList>
            <person name="Hyden B."/>
            <person name="Feng K."/>
            <person name="Yates T.B."/>
            <person name="Jawdy S."/>
            <person name="Cereghino C."/>
            <person name="Smart L.B."/>
            <person name="Muchero W."/>
        </authorList>
    </citation>
    <scope>NUCLEOTIDE SEQUENCE [LARGE SCALE GENOMIC DNA]</scope>
    <source>
        <tissue evidence="4">Shoot tip</tissue>
    </source>
</reference>
<reference evidence="4" key="1">
    <citation type="submission" date="2022-10" db="EMBL/GenBank/DDBJ databases">
        <authorList>
            <person name="Hyden B.L."/>
            <person name="Feng K."/>
            <person name="Yates T."/>
            <person name="Jawdy S."/>
            <person name="Smart L.B."/>
            <person name="Muchero W."/>
        </authorList>
    </citation>
    <scope>NUCLEOTIDE SEQUENCE</scope>
    <source>
        <tissue evidence="4">Shoot tip</tissue>
    </source>
</reference>
<dbReference type="EMBL" id="JAPFFJ010000003">
    <property type="protein sequence ID" value="KAJ6431602.1"/>
    <property type="molecule type" value="Genomic_DNA"/>
</dbReference>
<dbReference type="PANTHER" id="PTHR46038:SF38">
    <property type="entry name" value="GLYCOSYLTRANSFERASE-RELATED"/>
    <property type="match status" value="1"/>
</dbReference>
<proteinExistence type="predicted"/>
<dbReference type="Pfam" id="PF03407">
    <property type="entry name" value="Nucleotid_trans"/>
    <property type="match status" value="1"/>
</dbReference>
<comment type="caution">
    <text evidence="4">The sequence shown here is derived from an EMBL/GenBank/DDBJ whole genome shotgun (WGS) entry which is preliminary data.</text>
</comment>
<dbReference type="AlphaFoldDB" id="A0AAD6KXR4"/>
<accession>A0AAD6KXR4</accession>
<protein>
    <recommendedName>
        <fullName evidence="3">Nucleotide-diphospho-sugar transferase domain-containing protein</fullName>
    </recommendedName>
</protein>
<dbReference type="InterPro" id="IPR005069">
    <property type="entry name" value="Nucl-diP-sugar_transferase"/>
</dbReference>
<feature type="region of interest" description="Disordered" evidence="1">
    <location>
        <begin position="88"/>
        <end position="118"/>
    </location>
</feature>
<evidence type="ECO:0000313" key="4">
    <source>
        <dbReference type="EMBL" id="KAJ6431601.1"/>
    </source>
</evidence>
<gene>
    <name evidence="4" type="ORF">OIU84_018979</name>
</gene>